<dbReference type="AlphaFoldDB" id="A0A182S1P1"/>
<evidence type="ECO:0000313" key="1">
    <source>
        <dbReference type="EnsemblMetazoa" id="AFUN014386-PA"/>
    </source>
</evidence>
<name>A0A182S1P1_ANOFN</name>
<sequence length="22" mass="2296">MAMSLASVISSLTLLVSDPSSW</sequence>
<protein>
    <submittedName>
        <fullName evidence="1">Uncharacterized protein</fullName>
    </submittedName>
</protein>
<accession>A0A182S1P1</accession>
<dbReference type="VEuPathDB" id="VectorBase:AFUN014386"/>
<dbReference type="EnsemblMetazoa" id="AFUN014386-RA">
    <property type="protein sequence ID" value="AFUN014386-PA"/>
    <property type="gene ID" value="AFUN014386"/>
</dbReference>
<proteinExistence type="predicted"/>
<reference evidence="1" key="1">
    <citation type="submission" date="2020-05" db="UniProtKB">
        <authorList>
            <consortium name="EnsemblMetazoa"/>
        </authorList>
    </citation>
    <scope>IDENTIFICATION</scope>
    <source>
        <strain evidence="1">FUMOZ</strain>
    </source>
</reference>
<organism evidence="1">
    <name type="scientific">Anopheles funestus</name>
    <name type="common">African malaria mosquito</name>
    <dbReference type="NCBI Taxonomy" id="62324"/>
    <lineage>
        <taxon>Eukaryota</taxon>
        <taxon>Metazoa</taxon>
        <taxon>Ecdysozoa</taxon>
        <taxon>Arthropoda</taxon>
        <taxon>Hexapoda</taxon>
        <taxon>Insecta</taxon>
        <taxon>Pterygota</taxon>
        <taxon>Neoptera</taxon>
        <taxon>Endopterygota</taxon>
        <taxon>Diptera</taxon>
        <taxon>Nematocera</taxon>
        <taxon>Culicoidea</taxon>
        <taxon>Culicidae</taxon>
        <taxon>Anophelinae</taxon>
        <taxon>Anopheles</taxon>
    </lineage>
</organism>